<sequence length="216" mass="22816">MSCVTFGDFAHSAPLKICGIENTKYNISPRRVLETCCGASNFVATEDGCFSYCGIDTSAEYVNLYNCMAYARKTQDTSSGIQDINCLGGPPPLKDWSQTNQLAISISLPTKITTVRISRRSGTIVDAASVTIPTSSIVPISQPLNSIATTTSSSKLNTQATTPPIVDVTATPSNSTAIPPATLKSSSKDFLMFGVVAGTIAIFAVVVKVFGVKRDD</sequence>
<keyword evidence="3" id="KW-1185">Reference proteome</keyword>
<evidence type="ECO:0008006" key="4">
    <source>
        <dbReference type="Google" id="ProtNLM"/>
    </source>
</evidence>
<gene>
    <name evidence="2" type="ORF">BJ875DRAFT_477916</name>
</gene>
<comment type="caution">
    <text evidence="2">The sequence shown here is derived from an EMBL/GenBank/DDBJ whole genome shotgun (WGS) entry which is preliminary data.</text>
</comment>
<evidence type="ECO:0000313" key="3">
    <source>
        <dbReference type="Proteomes" id="UP000824998"/>
    </source>
</evidence>
<reference evidence="2" key="1">
    <citation type="journal article" date="2021" name="IMA Fungus">
        <title>Genomic characterization of three marine fungi, including Emericellopsis atlantica sp. nov. with signatures of a generalist lifestyle and marine biomass degradation.</title>
        <authorList>
            <person name="Hagestad O.C."/>
            <person name="Hou L."/>
            <person name="Andersen J.H."/>
            <person name="Hansen E.H."/>
            <person name="Altermark B."/>
            <person name="Li C."/>
            <person name="Kuhnert E."/>
            <person name="Cox R.J."/>
            <person name="Crous P.W."/>
            <person name="Spatafora J.W."/>
            <person name="Lail K."/>
            <person name="Amirebrahimi M."/>
            <person name="Lipzen A."/>
            <person name="Pangilinan J."/>
            <person name="Andreopoulos W."/>
            <person name="Hayes R.D."/>
            <person name="Ng V."/>
            <person name="Grigoriev I.V."/>
            <person name="Jackson S.A."/>
            <person name="Sutton T.D.S."/>
            <person name="Dobson A.D.W."/>
            <person name="Rama T."/>
        </authorList>
    </citation>
    <scope>NUCLEOTIDE SEQUENCE</scope>
    <source>
        <strain evidence="2">TRa018bII</strain>
    </source>
</reference>
<keyword evidence="1" id="KW-0812">Transmembrane</keyword>
<dbReference type="Proteomes" id="UP000824998">
    <property type="component" value="Unassembled WGS sequence"/>
</dbReference>
<dbReference type="AlphaFoldDB" id="A0A9P7Y6K7"/>
<keyword evidence="1" id="KW-0472">Membrane</keyword>
<name>A0A9P7Y6K7_9HELO</name>
<keyword evidence="1" id="KW-1133">Transmembrane helix</keyword>
<organism evidence="2 3">
    <name type="scientific">Amylocarpus encephaloides</name>
    <dbReference type="NCBI Taxonomy" id="45428"/>
    <lineage>
        <taxon>Eukaryota</taxon>
        <taxon>Fungi</taxon>
        <taxon>Dikarya</taxon>
        <taxon>Ascomycota</taxon>
        <taxon>Pezizomycotina</taxon>
        <taxon>Leotiomycetes</taxon>
        <taxon>Helotiales</taxon>
        <taxon>Helotiales incertae sedis</taxon>
        <taxon>Amylocarpus</taxon>
    </lineage>
</organism>
<accession>A0A9P7Y6K7</accession>
<evidence type="ECO:0000256" key="1">
    <source>
        <dbReference type="SAM" id="Phobius"/>
    </source>
</evidence>
<protein>
    <recommendedName>
        <fullName evidence="4">WSC domain-containing protein</fullName>
    </recommendedName>
</protein>
<dbReference type="EMBL" id="MU252000">
    <property type="protein sequence ID" value="KAG9228264.1"/>
    <property type="molecule type" value="Genomic_DNA"/>
</dbReference>
<proteinExistence type="predicted"/>
<feature type="transmembrane region" description="Helical" evidence="1">
    <location>
        <begin position="190"/>
        <end position="210"/>
    </location>
</feature>
<evidence type="ECO:0000313" key="2">
    <source>
        <dbReference type="EMBL" id="KAG9228264.1"/>
    </source>
</evidence>